<organism evidence="2">
    <name type="scientific">Paramoeba pemaquidensis</name>
    <dbReference type="NCBI Taxonomy" id="180228"/>
    <lineage>
        <taxon>Eukaryota</taxon>
        <taxon>Amoebozoa</taxon>
        <taxon>Discosea</taxon>
        <taxon>Flabellinia</taxon>
        <taxon>Dactylopodida</taxon>
        <taxon>Paramoebidae</taxon>
        <taxon>Paramoeba</taxon>
    </lineage>
</organism>
<feature type="compositionally biased region" description="Pro residues" evidence="1">
    <location>
        <begin position="269"/>
        <end position="280"/>
    </location>
</feature>
<dbReference type="InterPro" id="IPR015424">
    <property type="entry name" value="PyrdxlP-dep_Trfase"/>
</dbReference>
<dbReference type="EMBL" id="KU609042">
    <property type="protein sequence ID" value="ANB27688.1"/>
    <property type="molecule type" value="Genomic_DNA"/>
</dbReference>
<proteinExistence type="predicted"/>
<dbReference type="AlphaFoldDB" id="A0A167HDI6"/>
<evidence type="ECO:0000256" key="1">
    <source>
        <dbReference type="SAM" id="MobiDB-lite"/>
    </source>
</evidence>
<dbReference type="InterPro" id="IPR015422">
    <property type="entry name" value="PyrdxlP-dep_Trfase_small"/>
</dbReference>
<dbReference type="SUPFAM" id="SSF102114">
    <property type="entry name" value="Radical SAM enzymes"/>
    <property type="match status" value="1"/>
</dbReference>
<dbReference type="SUPFAM" id="SSF53383">
    <property type="entry name" value="PLP-dependent transferases"/>
    <property type="match status" value="1"/>
</dbReference>
<dbReference type="Gene3D" id="3.90.1150.10">
    <property type="entry name" value="Aspartate Aminotransferase, domain 1"/>
    <property type="match status" value="1"/>
</dbReference>
<dbReference type="Pfam" id="PF01041">
    <property type="entry name" value="DegT_DnrJ_EryC1"/>
    <property type="match status" value="1"/>
</dbReference>
<reference evidence="2" key="1">
    <citation type="journal article" date="2016" name="BMC Evol. Biol.">
        <title>Heme pathway evolution in kinetoplastid protists.</title>
        <authorList>
            <person name="Cenci U."/>
            <person name="Moog D."/>
            <person name="Curtis B.A."/>
            <person name="Tanifuji G."/>
            <person name="Eme L."/>
            <person name="Lukes J."/>
            <person name="Archibald J.M."/>
        </authorList>
    </citation>
    <scope>NUCLEOTIDE SEQUENCE</scope>
    <source>
        <strain evidence="2">CCAP 1560/4</strain>
    </source>
</reference>
<dbReference type="InterPro" id="IPR058240">
    <property type="entry name" value="rSAM_sf"/>
</dbReference>
<feature type="non-terminal residue" evidence="2">
    <location>
        <position position="364"/>
    </location>
</feature>
<sequence length="364" mass="40999">MTEMQGAMGVDQMNKIDQIAESRRRIGNLYNEGLADLSFPPPSPLGLTLRLPPKEEDGTARVMTQFPVQLRSPKVEFLLNVLKEGQDSGDPFFDPSPLPSSSSSTSLFSKTLIDFVEEIQRIKALRVSIMNQLVSEGVMVRPPMISLLNVNHIQQNYQSQTNINLADDLEKARLFPRTYLISELTFGLPLHPLLSQDDIERVIDRVRRAMRGSIVEKAVNLATSCPDDFTIQYPVRREYFGENFSVASTKKATRRGVKSKPQEETSSPLPFPPLSSPPIPSLQSLQDAEKVPSPRELLKGQNLGFYLHVPFCAAKCYYCNFAVDVKNTEERHRDYATNLRRVVEAHVDFMLDEENEVTVSGIDI</sequence>
<dbReference type="InterPro" id="IPR000653">
    <property type="entry name" value="DegT/StrS_aminotransferase"/>
</dbReference>
<feature type="region of interest" description="Disordered" evidence="1">
    <location>
        <begin position="251"/>
        <end position="291"/>
    </location>
</feature>
<evidence type="ECO:0000313" key="2">
    <source>
        <dbReference type="EMBL" id="ANB27688.1"/>
    </source>
</evidence>
<protein>
    <submittedName>
        <fullName evidence="2">Oxygen-independent coproporphyrinogen III oxidase</fullName>
    </submittedName>
</protein>
<accession>A0A167HDI6</accession>
<name>A0A167HDI6_9EUKA</name>